<dbReference type="NCBIfam" id="TIGR02055">
    <property type="entry name" value="APS_reductase"/>
    <property type="match status" value="1"/>
</dbReference>
<reference evidence="14 15" key="1">
    <citation type="submission" date="2018-04" db="EMBL/GenBank/DDBJ databases">
        <title>Camelliibacillus theae gen. nov., sp. nov., isolated from Pu'er tea.</title>
        <authorList>
            <person name="Niu L."/>
        </authorList>
    </citation>
    <scope>NUCLEOTIDE SEQUENCE [LARGE SCALE GENOMIC DNA]</scope>
    <source>
        <strain evidence="14 15">T8</strain>
    </source>
</reference>
<dbReference type="GO" id="GO:0004604">
    <property type="term" value="F:phosphoadenylyl-sulfate reductase (thioredoxin) activity"/>
    <property type="evidence" value="ECO:0007669"/>
    <property type="project" value="UniProtKB-UniRule"/>
</dbReference>
<evidence type="ECO:0000256" key="3">
    <source>
        <dbReference type="ARBA" id="ARBA00023002"/>
    </source>
</evidence>
<dbReference type="GO" id="GO:0070814">
    <property type="term" value="P:hydrogen sulfide biosynthetic process"/>
    <property type="evidence" value="ECO:0007669"/>
    <property type="project" value="UniProtKB-UniRule"/>
</dbReference>
<evidence type="ECO:0000256" key="6">
    <source>
        <dbReference type="ARBA" id="ARBA00024298"/>
    </source>
</evidence>
<dbReference type="InterPro" id="IPR002500">
    <property type="entry name" value="PAPS_reduct_dom"/>
</dbReference>
<evidence type="ECO:0000256" key="4">
    <source>
        <dbReference type="ARBA" id="ARBA00023004"/>
    </source>
</evidence>
<evidence type="ECO:0000256" key="12">
    <source>
        <dbReference type="HAMAP-Rule" id="MF_00063"/>
    </source>
</evidence>
<feature type="domain" description="Phosphoadenosine phosphosulphate reductase" evidence="13">
    <location>
        <begin position="40"/>
        <end position="211"/>
    </location>
</feature>
<dbReference type="EC" id="1.8.4.10" evidence="8 12"/>
<dbReference type="InterPro" id="IPR004511">
    <property type="entry name" value="PAPS/APS_Rdtase"/>
</dbReference>
<sequence length="236" mass="27766">MEEELTYTTWHDEKAQRIEADFKDSLDVLKWAYREYGDRVVYACSFGAEGIVLLDLINKVKKNAKVLFLDTNLHFKETYDLISKVKKRYPELQIDMKKPRLTLLEQEKDYGEKLWERDPNQCCHIRKVEPLTESLTGTPAWISGLRREQSDSRKNTNYLNKDNKFQSIKICPLIHWTWKDVWMYITLHNLDYNVLHDHGYPSIGCEKCTLPATDPYDTRSGRWANTGKTECGLHSI</sequence>
<dbReference type="GO" id="GO:0051539">
    <property type="term" value="F:4 iron, 4 sulfur cluster binding"/>
    <property type="evidence" value="ECO:0007669"/>
    <property type="project" value="UniProtKB-UniRule"/>
</dbReference>
<gene>
    <name evidence="12" type="primary">cysH</name>
    <name evidence="14" type="ORF">DCC39_12740</name>
</gene>
<dbReference type="GO" id="GO:0046872">
    <property type="term" value="F:metal ion binding"/>
    <property type="evidence" value="ECO:0007669"/>
    <property type="project" value="UniProtKB-KW"/>
</dbReference>
<keyword evidence="4 12" id="KW-0408">Iron</keyword>
<dbReference type="Proteomes" id="UP000245998">
    <property type="component" value="Unassembled WGS sequence"/>
</dbReference>
<comment type="caution">
    <text evidence="14">The sequence shown here is derived from an EMBL/GenBank/DDBJ whole genome shotgun (WGS) entry which is preliminary data.</text>
</comment>
<dbReference type="PANTHER" id="PTHR46509">
    <property type="entry name" value="PHOSPHOADENOSINE PHOSPHOSULFATE REDUCTASE"/>
    <property type="match status" value="1"/>
</dbReference>
<dbReference type="CDD" id="cd23945">
    <property type="entry name" value="PAPS_reductase"/>
    <property type="match status" value="1"/>
</dbReference>
<feature type="binding site" evidence="12">
    <location>
        <position position="122"/>
    </location>
    <ligand>
        <name>[4Fe-4S] cluster</name>
        <dbReference type="ChEBI" id="CHEBI:49883"/>
    </ligand>
</feature>
<feature type="binding site" evidence="12">
    <location>
        <position position="123"/>
    </location>
    <ligand>
        <name>[4Fe-4S] cluster</name>
        <dbReference type="ChEBI" id="CHEBI:49883"/>
    </ligand>
</feature>
<dbReference type="RefSeq" id="WP_116555284.1">
    <property type="nucleotide sequence ID" value="NZ_QCZG01000027.1"/>
</dbReference>
<dbReference type="HAMAP" id="MF_00063">
    <property type="entry name" value="CysH"/>
    <property type="match status" value="1"/>
</dbReference>
<dbReference type="PIRSF" id="PIRSF000857">
    <property type="entry name" value="PAPS_reductase"/>
    <property type="match status" value="1"/>
</dbReference>
<evidence type="ECO:0000256" key="5">
    <source>
        <dbReference type="ARBA" id="ARBA00023014"/>
    </source>
</evidence>
<comment type="similarity">
    <text evidence="1 12">Belongs to the PAPS reductase family. CysH subfamily.</text>
</comment>
<dbReference type="Gene3D" id="3.40.50.620">
    <property type="entry name" value="HUPs"/>
    <property type="match status" value="1"/>
</dbReference>
<dbReference type="Pfam" id="PF01507">
    <property type="entry name" value="PAPS_reduct"/>
    <property type="match status" value="1"/>
</dbReference>
<dbReference type="GO" id="GO:0005737">
    <property type="term" value="C:cytoplasm"/>
    <property type="evidence" value="ECO:0007669"/>
    <property type="project" value="UniProtKB-SubCell"/>
</dbReference>
<evidence type="ECO:0000256" key="11">
    <source>
        <dbReference type="ARBA" id="ARBA00032041"/>
    </source>
</evidence>
<dbReference type="InterPro" id="IPR014729">
    <property type="entry name" value="Rossmann-like_a/b/a_fold"/>
</dbReference>
<comment type="subcellular location">
    <subcellularLocation>
        <location evidence="12">Cytoplasm</location>
    </subcellularLocation>
</comment>
<dbReference type="GO" id="GO:0043866">
    <property type="term" value="F:adenylyl-sulfate reductase (thioredoxin) activity"/>
    <property type="evidence" value="ECO:0007669"/>
    <property type="project" value="UniProtKB-EC"/>
</dbReference>
<comment type="catalytic activity">
    <reaction evidence="12">
        <text>[thioredoxin]-disulfide + sulfite + AMP + 2 H(+) = adenosine 5'-phosphosulfate + [thioredoxin]-dithiol</text>
        <dbReference type="Rhea" id="RHEA:21976"/>
        <dbReference type="Rhea" id="RHEA-COMP:10698"/>
        <dbReference type="Rhea" id="RHEA-COMP:10700"/>
        <dbReference type="ChEBI" id="CHEBI:15378"/>
        <dbReference type="ChEBI" id="CHEBI:17359"/>
        <dbReference type="ChEBI" id="CHEBI:29950"/>
        <dbReference type="ChEBI" id="CHEBI:50058"/>
        <dbReference type="ChEBI" id="CHEBI:58243"/>
        <dbReference type="ChEBI" id="CHEBI:456215"/>
        <dbReference type="EC" id="1.8.4.10"/>
    </reaction>
</comment>
<proteinExistence type="inferred from homology"/>
<dbReference type="FunFam" id="3.40.50.620:FF:000095">
    <property type="entry name" value="Phosphoadenosine phosphosulfate reductase"/>
    <property type="match status" value="1"/>
</dbReference>
<dbReference type="AlphaFoldDB" id="A0A2U1JX53"/>
<comment type="pathway">
    <text evidence="7 12">Sulfur metabolism; hydrogen sulfide biosynthesis; sulfite from sulfate.</text>
</comment>
<dbReference type="OrthoDB" id="9772604at2"/>
<dbReference type="InterPro" id="IPR011798">
    <property type="entry name" value="APS_reductase"/>
</dbReference>
<evidence type="ECO:0000313" key="14">
    <source>
        <dbReference type="EMBL" id="PWA09702.1"/>
    </source>
</evidence>
<evidence type="ECO:0000256" key="2">
    <source>
        <dbReference type="ARBA" id="ARBA00022490"/>
    </source>
</evidence>
<dbReference type="GO" id="GO:0019344">
    <property type="term" value="P:cysteine biosynthetic process"/>
    <property type="evidence" value="ECO:0007669"/>
    <property type="project" value="InterPro"/>
</dbReference>
<comment type="cofactor">
    <cofactor evidence="12">
        <name>[4Fe-4S] cluster</name>
        <dbReference type="ChEBI" id="CHEBI:49883"/>
    </cofactor>
    <text evidence="12">Binds 1 [4Fe-4S] cluster per subunit.</text>
</comment>
<evidence type="ECO:0000256" key="1">
    <source>
        <dbReference type="ARBA" id="ARBA00009732"/>
    </source>
</evidence>
<keyword evidence="15" id="KW-1185">Reference proteome</keyword>
<dbReference type="EMBL" id="QCZG01000027">
    <property type="protein sequence ID" value="PWA09702.1"/>
    <property type="molecule type" value="Genomic_DNA"/>
</dbReference>
<accession>A0A2U1JX53</accession>
<keyword evidence="3 12" id="KW-0560">Oxidoreductase</keyword>
<dbReference type="PANTHER" id="PTHR46509:SF1">
    <property type="entry name" value="PHOSPHOADENOSINE PHOSPHOSULFATE REDUCTASE"/>
    <property type="match status" value="1"/>
</dbReference>
<evidence type="ECO:0000313" key="15">
    <source>
        <dbReference type="Proteomes" id="UP000245998"/>
    </source>
</evidence>
<name>A0A2U1JX53_9BACI</name>
<dbReference type="NCBIfam" id="NF002537">
    <property type="entry name" value="PRK02090.1"/>
    <property type="match status" value="1"/>
</dbReference>
<dbReference type="NCBIfam" id="TIGR00434">
    <property type="entry name" value="cysH"/>
    <property type="match status" value="1"/>
</dbReference>
<organism evidence="14 15">
    <name type="scientific">Pueribacillus theae</name>
    <dbReference type="NCBI Taxonomy" id="2171751"/>
    <lineage>
        <taxon>Bacteria</taxon>
        <taxon>Bacillati</taxon>
        <taxon>Bacillota</taxon>
        <taxon>Bacilli</taxon>
        <taxon>Bacillales</taxon>
        <taxon>Bacillaceae</taxon>
        <taxon>Pueribacillus</taxon>
    </lineage>
</organism>
<protein>
    <recommendedName>
        <fullName evidence="9 12">Adenosine 5'-phosphosulfate reductase</fullName>
        <shortName evidence="12">APS reductase</shortName>
        <ecNumber evidence="8 12">1.8.4.10</ecNumber>
    </recommendedName>
    <alternativeName>
        <fullName evidence="11 12">5'-adenylylsulfate reductase</fullName>
    </alternativeName>
    <alternativeName>
        <fullName evidence="10 12">Thioredoxin-dependent 5'-adenylylsulfate reductase</fullName>
    </alternativeName>
</protein>
<keyword evidence="12" id="KW-0479">Metal-binding</keyword>
<keyword evidence="2 12" id="KW-0963">Cytoplasm</keyword>
<evidence type="ECO:0000256" key="8">
    <source>
        <dbReference type="ARBA" id="ARBA00024386"/>
    </source>
</evidence>
<evidence type="ECO:0000256" key="7">
    <source>
        <dbReference type="ARBA" id="ARBA00024327"/>
    </source>
</evidence>
<keyword evidence="5 12" id="KW-0411">Iron-sulfur</keyword>
<evidence type="ECO:0000259" key="13">
    <source>
        <dbReference type="Pfam" id="PF01507"/>
    </source>
</evidence>
<feature type="binding site" evidence="12">
    <location>
        <position position="208"/>
    </location>
    <ligand>
        <name>[4Fe-4S] cluster</name>
        <dbReference type="ChEBI" id="CHEBI:49883"/>
    </ligand>
</feature>
<comment type="function">
    <text evidence="6 12">Catalyzes the formation of sulfite from adenosine 5'-phosphosulfate (APS) using thioredoxin as an electron donor.</text>
</comment>
<evidence type="ECO:0000256" key="9">
    <source>
        <dbReference type="ARBA" id="ARBA00029514"/>
    </source>
</evidence>
<dbReference type="GO" id="GO:0019379">
    <property type="term" value="P:sulfate assimilation, phosphoadenylyl sulfate reduction by phosphoadenylyl-sulfate reductase (thioredoxin)"/>
    <property type="evidence" value="ECO:0007669"/>
    <property type="project" value="UniProtKB-UniRule"/>
</dbReference>
<feature type="binding site" evidence="12">
    <location>
        <position position="205"/>
    </location>
    <ligand>
        <name>[4Fe-4S] cluster</name>
        <dbReference type="ChEBI" id="CHEBI:49883"/>
    </ligand>
</feature>
<feature type="active site" description="Nucleophile; cysteine thiosulfonate intermediate" evidence="12">
    <location>
        <position position="231"/>
    </location>
</feature>
<evidence type="ECO:0000256" key="10">
    <source>
        <dbReference type="ARBA" id="ARBA00030894"/>
    </source>
</evidence>
<dbReference type="SUPFAM" id="SSF52402">
    <property type="entry name" value="Adenine nucleotide alpha hydrolases-like"/>
    <property type="match status" value="1"/>
</dbReference>